<comment type="subcellular location">
    <subcellularLocation>
        <location evidence="1">Cell envelope</location>
    </subcellularLocation>
</comment>
<evidence type="ECO:0000313" key="4">
    <source>
        <dbReference type="EMBL" id="GAA2040323.1"/>
    </source>
</evidence>
<dbReference type="RefSeq" id="WP_344667901.1">
    <property type="nucleotide sequence ID" value="NZ_BAAAQN010000029.1"/>
</dbReference>
<proteinExistence type="inferred from homology"/>
<name>A0ABP5G4W1_9ACTN</name>
<dbReference type="Gene3D" id="3.40.50.2300">
    <property type="match status" value="2"/>
</dbReference>
<feature type="domain" description="Periplasmic binding protein" evidence="3">
    <location>
        <begin position="43"/>
        <end position="299"/>
    </location>
</feature>
<accession>A0ABP5G4W1</accession>
<evidence type="ECO:0000256" key="2">
    <source>
        <dbReference type="ARBA" id="ARBA00007639"/>
    </source>
</evidence>
<sequence length="358" mass="37655">MLSSRRSRQVLRNCGVLATVLSATVACSSSTSGHGKGGRVHLAFIYSTTSQNPFQEMAFGAKAAAQDAGNVDLTESAPPKIDGPAEVSQFQAATRTSTDGIAMETLNPDLFVRPLKQASDAKVPVVAVDTAPPDGTAVGLYIGNSNTELGRSLATEIIKHIPVGTTGEVVLGNDIPGLALLGQRLDGMKQVIQAERPTLTVLGPFDSGSEPTENFNKWNDLVKAHPNAVAYLGAGASDAVSLALIEKNTGKKFLVGSCDPDAQALQAVKNGYAAALASPEHWLKGYVALALLAQHASTGQALPQGWWNTGSLIINSDNIDQIIDRQSSEASRKAWFAAEVKKQLADPAQYLKPMNQAN</sequence>
<evidence type="ECO:0000256" key="1">
    <source>
        <dbReference type="ARBA" id="ARBA00004196"/>
    </source>
</evidence>
<dbReference type="PANTHER" id="PTHR30036">
    <property type="entry name" value="D-XYLOSE-BINDING PERIPLASMIC PROTEIN"/>
    <property type="match status" value="1"/>
</dbReference>
<dbReference type="Proteomes" id="UP001500751">
    <property type="component" value="Unassembled WGS sequence"/>
</dbReference>
<dbReference type="PROSITE" id="PS51257">
    <property type="entry name" value="PROKAR_LIPOPROTEIN"/>
    <property type="match status" value="1"/>
</dbReference>
<gene>
    <name evidence="4" type="ORF">GCM10009839_48070</name>
</gene>
<keyword evidence="5" id="KW-1185">Reference proteome</keyword>
<reference evidence="5" key="1">
    <citation type="journal article" date="2019" name="Int. J. Syst. Evol. Microbiol.">
        <title>The Global Catalogue of Microorganisms (GCM) 10K type strain sequencing project: providing services to taxonomists for standard genome sequencing and annotation.</title>
        <authorList>
            <consortium name="The Broad Institute Genomics Platform"/>
            <consortium name="The Broad Institute Genome Sequencing Center for Infectious Disease"/>
            <person name="Wu L."/>
            <person name="Ma J."/>
        </authorList>
    </citation>
    <scope>NUCLEOTIDE SEQUENCE [LARGE SCALE GENOMIC DNA]</scope>
    <source>
        <strain evidence="5">JCM 16014</strain>
    </source>
</reference>
<organism evidence="4 5">
    <name type="scientific">Catenulispora yoronensis</name>
    <dbReference type="NCBI Taxonomy" id="450799"/>
    <lineage>
        <taxon>Bacteria</taxon>
        <taxon>Bacillati</taxon>
        <taxon>Actinomycetota</taxon>
        <taxon>Actinomycetes</taxon>
        <taxon>Catenulisporales</taxon>
        <taxon>Catenulisporaceae</taxon>
        <taxon>Catenulispora</taxon>
    </lineage>
</organism>
<dbReference type="SUPFAM" id="SSF53822">
    <property type="entry name" value="Periplasmic binding protein-like I"/>
    <property type="match status" value="1"/>
</dbReference>
<protein>
    <recommendedName>
        <fullName evidence="3">Periplasmic binding protein domain-containing protein</fullName>
    </recommendedName>
</protein>
<dbReference type="EMBL" id="BAAAQN010000029">
    <property type="protein sequence ID" value="GAA2040323.1"/>
    <property type="molecule type" value="Genomic_DNA"/>
</dbReference>
<dbReference type="InterPro" id="IPR025997">
    <property type="entry name" value="SBP_2_dom"/>
</dbReference>
<evidence type="ECO:0000259" key="3">
    <source>
        <dbReference type="Pfam" id="PF13407"/>
    </source>
</evidence>
<dbReference type="PANTHER" id="PTHR30036:SF7">
    <property type="entry name" value="ABC TRANSPORTER PERIPLASMIC-BINDING PROTEIN YPHF"/>
    <property type="match status" value="1"/>
</dbReference>
<dbReference type="InterPro" id="IPR028082">
    <property type="entry name" value="Peripla_BP_I"/>
</dbReference>
<dbReference type="InterPro" id="IPR050555">
    <property type="entry name" value="Bact_Solute-Bind_Prot2"/>
</dbReference>
<evidence type="ECO:0000313" key="5">
    <source>
        <dbReference type="Proteomes" id="UP001500751"/>
    </source>
</evidence>
<comment type="similarity">
    <text evidence="2">Belongs to the bacterial solute-binding protein 2 family.</text>
</comment>
<comment type="caution">
    <text evidence="4">The sequence shown here is derived from an EMBL/GenBank/DDBJ whole genome shotgun (WGS) entry which is preliminary data.</text>
</comment>
<dbReference type="Pfam" id="PF13407">
    <property type="entry name" value="Peripla_BP_4"/>
    <property type="match status" value="1"/>
</dbReference>